<evidence type="ECO:0000313" key="2">
    <source>
        <dbReference type="Proteomes" id="UP001438707"/>
    </source>
</evidence>
<evidence type="ECO:0000313" key="1">
    <source>
        <dbReference type="EMBL" id="KAK9824758.1"/>
    </source>
</evidence>
<dbReference type="InterPro" id="IPR044859">
    <property type="entry name" value="Allene_oxi_cyc_Dirigent"/>
</dbReference>
<keyword evidence="2" id="KW-1185">Reference proteome</keyword>
<organism evidence="1 2">
    <name type="scientific">Apatococcus lobatus</name>
    <dbReference type="NCBI Taxonomy" id="904363"/>
    <lineage>
        <taxon>Eukaryota</taxon>
        <taxon>Viridiplantae</taxon>
        <taxon>Chlorophyta</taxon>
        <taxon>core chlorophytes</taxon>
        <taxon>Trebouxiophyceae</taxon>
        <taxon>Chlorellales</taxon>
        <taxon>Chlorellaceae</taxon>
        <taxon>Apatococcus</taxon>
    </lineage>
</organism>
<reference evidence="1 2" key="1">
    <citation type="journal article" date="2024" name="Nat. Commun.">
        <title>Phylogenomics reveals the evolutionary origins of lichenization in chlorophyte algae.</title>
        <authorList>
            <person name="Puginier C."/>
            <person name="Libourel C."/>
            <person name="Otte J."/>
            <person name="Skaloud P."/>
            <person name="Haon M."/>
            <person name="Grisel S."/>
            <person name="Petersen M."/>
            <person name="Berrin J.G."/>
            <person name="Delaux P.M."/>
            <person name="Dal Grande F."/>
            <person name="Keller J."/>
        </authorList>
    </citation>
    <scope>NUCLEOTIDE SEQUENCE [LARGE SCALE GENOMIC DNA]</scope>
    <source>
        <strain evidence="1 2">SAG 2145</strain>
    </source>
</reference>
<protein>
    <submittedName>
        <fullName evidence="1">Uncharacterized protein</fullName>
    </submittedName>
</protein>
<gene>
    <name evidence="1" type="ORF">WJX74_005339</name>
</gene>
<dbReference type="AlphaFoldDB" id="A0AAW1QU43"/>
<proteinExistence type="predicted"/>
<accession>A0AAW1QU43</accession>
<name>A0AAW1QU43_9CHLO</name>
<dbReference type="EMBL" id="JALJOS010000028">
    <property type="protein sequence ID" value="KAK9824758.1"/>
    <property type="molecule type" value="Genomic_DNA"/>
</dbReference>
<dbReference type="Gene3D" id="2.40.480.10">
    <property type="entry name" value="Allene oxide cyclase-like"/>
    <property type="match status" value="1"/>
</dbReference>
<sequence length="145" mass="14844">MSLIAGTSAASEKMVLLVYIASTATLPANISIGAAVGQTYITNFFVTDYQTNATLGTELGFCTGLQPQGASQCLNTITFATGTVQVSGLTYPPGGQFTNPITDGVLAVTGGTGLYTGAKGYYQEFAVPHTGPHPPANGVILAIDY</sequence>
<dbReference type="Proteomes" id="UP001438707">
    <property type="component" value="Unassembled WGS sequence"/>
</dbReference>
<comment type="caution">
    <text evidence="1">The sequence shown here is derived from an EMBL/GenBank/DDBJ whole genome shotgun (WGS) entry which is preliminary data.</text>
</comment>